<reference evidence="1 2" key="1">
    <citation type="submission" date="2017-09" db="EMBL/GenBank/DDBJ databases">
        <authorList>
            <consortium name="International Durum Wheat Genome Sequencing Consortium (IDWGSC)"/>
            <person name="Milanesi L."/>
        </authorList>
    </citation>
    <scope>NUCLEOTIDE SEQUENCE [LARGE SCALE GENOMIC DNA]</scope>
    <source>
        <strain evidence="2">cv. Svevo</strain>
    </source>
</reference>
<dbReference type="EMBL" id="LT934121">
    <property type="protein sequence ID" value="VAI47375.1"/>
    <property type="molecule type" value="Genomic_DNA"/>
</dbReference>
<gene>
    <name evidence="1" type="ORF">TRITD_6Av1G151060</name>
</gene>
<protein>
    <recommendedName>
        <fullName evidence="3">BRO1 domain-containing protein</fullName>
    </recommendedName>
</protein>
<organism evidence="1 2">
    <name type="scientific">Triticum turgidum subsp. durum</name>
    <name type="common">Durum wheat</name>
    <name type="synonym">Triticum durum</name>
    <dbReference type="NCBI Taxonomy" id="4567"/>
    <lineage>
        <taxon>Eukaryota</taxon>
        <taxon>Viridiplantae</taxon>
        <taxon>Streptophyta</taxon>
        <taxon>Embryophyta</taxon>
        <taxon>Tracheophyta</taxon>
        <taxon>Spermatophyta</taxon>
        <taxon>Magnoliopsida</taxon>
        <taxon>Liliopsida</taxon>
        <taxon>Poales</taxon>
        <taxon>Poaceae</taxon>
        <taxon>BOP clade</taxon>
        <taxon>Pooideae</taxon>
        <taxon>Triticodae</taxon>
        <taxon>Triticeae</taxon>
        <taxon>Triticinae</taxon>
        <taxon>Triticum</taxon>
    </lineage>
</organism>
<evidence type="ECO:0000313" key="2">
    <source>
        <dbReference type="Proteomes" id="UP000324705"/>
    </source>
</evidence>
<name>A0A9R0Y2W7_TRITD</name>
<dbReference type="AlphaFoldDB" id="A0A9R0Y2W7"/>
<accession>A0A9R0Y2W7</accession>
<dbReference type="PANTHER" id="PTHR23032:SF11">
    <property type="entry name" value="BRO1 DOMAIN-CONTAINING PROTEIN"/>
    <property type="match status" value="1"/>
</dbReference>
<keyword evidence="2" id="KW-1185">Reference proteome</keyword>
<sequence>MGCGASKWKDPGVVRRGRPRSVGEVVVFLPGLRVPRTVDFSQSLADHLDKSTVERLSALRATVVAMAMQESTMALKPRRRTTRHGGSGTANLLRALEEYLPVLLGLVKESSGLRNKVQFVWANQEDDAEETSMADAWYEVLSVLHLMAMVCFLQANSLLLPRSYGDGHGPRVSEESRRATVDVFLKAGGYLDCAINQVLPQIPPEKRRALPVDLVEGNLKALSLQGLGQGVDMQLGLAIDNPKATLAVKRRLACEMVKYWQQVFLLSLRPILKGL</sequence>
<dbReference type="Gene3D" id="1.25.40.280">
    <property type="entry name" value="alix/aip1 like domains"/>
    <property type="match status" value="1"/>
</dbReference>
<dbReference type="InterPro" id="IPR038898">
    <property type="entry name" value="BROX"/>
</dbReference>
<dbReference type="Gramene" id="TRITD6Av1G151060.1">
    <property type="protein sequence ID" value="TRITD6Av1G151060.1"/>
    <property type="gene ID" value="TRITD6Av1G151060"/>
</dbReference>
<proteinExistence type="predicted"/>
<dbReference type="InterPro" id="IPR038499">
    <property type="entry name" value="BRO1_sf"/>
</dbReference>
<evidence type="ECO:0008006" key="3">
    <source>
        <dbReference type="Google" id="ProtNLM"/>
    </source>
</evidence>
<dbReference type="Proteomes" id="UP000324705">
    <property type="component" value="Chromosome 6A"/>
</dbReference>
<evidence type="ECO:0000313" key="1">
    <source>
        <dbReference type="EMBL" id="VAI47375.1"/>
    </source>
</evidence>
<dbReference type="PANTHER" id="PTHR23032">
    <property type="entry name" value="BRO1 DOMAIN-CONTAINING PROTEIN BROX"/>
    <property type="match status" value="1"/>
</dbReference>